<dbReference type="PANTHER" id="PTHR33434">
    <property type="entry name" value="DEGV DOMAIN-CONTAINING PROTEIN DR_1986-RELATED"/>
    <property type="match status" value="1"/>
</dbReference>
<dbReference type="Gene3D" id="3.40.50.10170">
    <property type="match status" value="1"/>
</dbReference>
<dbReference type="RefSeq" id="WP_103241918.1">
    <property type="nucleotide sequence ID" value="NZ_CANRXC010000062.1"/>
</dbReference>
<evidence type="ECO:0000313" key="2">
    <source>
        <dbReference type="EMBL" id="SOY31940.1"/>
    </source>
</evidence>
<dbReference type="NCBIfam" id="TIGR00762">
    <property type="entry name" value="DegV"/>
    <property type="match status" value="1"/>
</dbReference>
<protein>
    <submittedName>
        <fullName evidence="2">DegV domain-containing protein</fullName>
    </submittedName>
</protein>
<keyword evidence="1" id="KW-0446">Lipid-binding</keyword>
<dbReference type="EMBL" id="OFSM01000035">
    <property type="protein sequence ID" value="SOY31940.1"/>
    <property type="molecule type" value="Genomic_DNA"/>
</dbReference>
<reference evidence="2 3" key="1">
    <citation type="submission" date="2018-01" db="EMBL/GenBank/DDBJ databases">
        <authorList>
            <person name="Gaut B.S."/>
            <person name="Morton B.R."/>
            <person name="Clegg M.T."/>
            <person name="Duvall M.R."/>
        </authorList>
    </citation>
    <scope>NUCLEOTIDE SEQUENCE [LARGE SCALE GENOMIC DNA]</scope>
    <source>
        <strain evidence="2">GP69</strain>
    </source>
</reference>
<accession>A0A2K4ZNC7</accession>
<dbReference type="SUPFAM" id="SSF82549">
    <property type="entry name" value="DAK1/DegV-like"/>
    <property type="match status" value="1"/>
</dbReference>
<dbReference type="InterPro" id="IPR050270">
    <property type="entry name" value="DegV_domain_contain"/>
</dbReference>
<dbReference type="PROSITE" id="PS51482">
    <property type="entry name" value="DEGV"/>
    <property type="match status" value="1"/>
</dbReference>
<name>A0A2K4ZNC7_9FIRM</name>
<dbReference type="PANTHER" id="PTHR33434:SF2">
    <property type="entry name" value="FATTY ACID-BINDING PROTEIN TM_1468"/>
    <property type="match status" value="1"/>
</dbReference>
<dbReference type="AlphaFoldDB" id="A0A2K4ZNC7"/>
<keyword evidence="3" id="KW-1185">Reference proteome</keyword>
<dbReference type="OrthoDB" id="9781230at2"/>
<gene>
    <name evidence="2" type="ORF">AMURIS_04689</name>
</gene>
<proteinExistence type="predicted"/>
<dbReference type="Proteomes" id="UP000236311">
    <property type="component" value="Unassembled WGS sequence"/>
</dbReference>
<dbReference type="InterPro" id="IPR003797">
    <property type="entry name" value="DegV"/>
</dbReference>
<sequence length="283" mass="30881">MLKIITDSASDIVDNTREDLTVLPVTITFGEEQFQDGVNLTHRMFYEKLIECDELPVTSQVAPFAFEEAYRRAKEQGDKVIVITLSSKLSGTWQSANIAAEEYGDVVVKVVDSENASMGQHALVEYALRLKDSGMEAERIVERLDKDKGRIRLVALLDTLEYLKKGGRISRAAAMAGNLLSIKPVIAIQRGEVAILGKARGSRQGNNLLAEQIRQTGGIDFEKPFFLGYTGFSDATLQKYIADHEAFWKTSVDALETSSVGGTIGTHVGPGAIGVAFFSAGEM</sequence>
<dbReference type="Gene3D" id="3.30.1180.10">
    <property type="match status" value="1"/>
</dbReference>
<dbReference type="InterPro" id="IPR043168">
    <property type="entry name" value="DegV_C"/>
</dbReference>
<organism evidence="2 3">
    <name type="scientific">Acetatifactor muris</name>
    <dbReference type="NCBI Taxonomy" id="879566"/>
    <lineage>
        <taxon>Bacteria</taxon>
        <taxon>Bacillati</taxon>
        <taxon>Bacillota</taxon>
        <taxon>Clostridia</taxon>
        <taxon>Lachnospirales</taxon>
        <taxon>Lachnospiraceae</taxon>
        <taxon>Acetatifactor</taxon>
    </lineage>
</organism>
<evidence type="ECO:0000256" key="1">
    <source>
        <dbReference type="ARBA" id="ARBA00023121"/>
    </source>
</evidence>
<dbReference type="Pfam" id="PF02645">
    <property type="entry name" value="DegV"/>
    <property type="match status" value="1"/>
</dbReference>
<evidence type="ECO:0000313" key="3">
    <source>
        <dbReference type="Proteomes" id="UP000236311"/>
    </source>
</evidence>
<dbReference type="GO" id="GO:0008289">
    <property type="term" value="F:lipid binding"/>
    <property type="evidence" value="ECO:0007669"/>
    <property type="project" value="UniProtKB-KW"/>
</dbReference>